<dbReference type="SUPFAM" id="SSF53474">
    <property type="entry name" value="alpha/beta-Hydrolases"/>
    <property type="match status" value="1"/>
</dbReference>
<keyword evidence="2" id="KW-1185">Reference proteome</keyword>
<protein>
    <recommendedName>
        <fullName evidence="3">GPI inositol-deacylase</fullName>
    </recommendedName>
</protein>
<dbReference type="Gene3D" id="3.40.50.1820">
    <property type="entry name" value="alpha/beta hydrolase"/>
    <property type="match status" value="1"/>
</dbReference>
<accession>A0ABP0TJD8</accession>
<evidence type="ECO:0000313" key="1">
    <source>
        <dbReference type="EMBL" id="CAK9197706.1"/>
    </source>
</evidence>
<evidence type="ECO:0000313" key="2">
    <source>
        <dbReference type="Proteomes" id="UP001497512"/>
    </source>
</evidence>
<dbReference type="PANTHER" id="PTHR31934">
    <property type="entry name" value="ALPHA/BETA-HYDROLASES SUPERFAMILY PROTEIN"/>
    <property type="match status" value="1"/>
</dbReference>
<organism evidence="1 2">
    <name type="scientific">Sphagnum troendelagicum</name>
    <dbReference type="NCBI Taxonomy" id="128251"/>
    <lineage>
        <taxon>Eukaryota</taxon>
        <taxon>Viridiplantae</taxon>
        <taxon>Streptophyta</taxon>
        <taxon>Embryophyta</taxon>
        <taxon>Bryophyta</taxon>
        <taxon>Sphagnophytina</taxon>
        <taxon>Sphagnopsida</taxon>
        <taxon>Sphagnales</taxon>
        <taxon>Sphagnaceae</taxon>
        <taxon>Sphagnum</taxon>
    </lineage>
</organism>
<proteinExistence type="predicted"/>
<evidence type="ECO:0008006" key="3">
    <source>
        <dbReference type="Google" id="ProtNLM"/>
    </source>
</evidence>
<name>A0ABP0TJD8_9BRYO</name>
<dbReference type="Proteomes" id="UP001497512">
    <property type="component" value="Chromosome 11"/>
</dbReference>
<sequence length="290" mass="31904">MVDGLRCMSRHLRTFYCFESAAVEKNAKEIKDQVTNNNVVLLGHSKGGVDAAAACSMFWHELKDKVVGLVLVQSSYGGSPIASDILHEGQIANVETRLILEVLLCKIIKHRELLDMYSLPTDIPIISFHTEASQTPRAISTMFHIAHAELPWLPGTTRGEDSSQGTPKLHVAIPSSAAMPICALHPKLRYGEMSDGLVTRKDVEVPGSIIVKPDRKLDHVWMVYSPSRKGPNALDTAQMCEALLTLLLNHERWRRDNIIVTPKVEVSLQEAKAISTQDGNNVVAGEASNL</sequence>
<dbReference type="PANTHER" id="PTHR31934:SF5">
    <property type="entry name" value="OS05G0557900 PROTEIN"/>
    <property type="match status" value="1"/>
</dbReference>
<reference evidence="1" key="1">
    <citation type="submission" date="2024-02" db="EMBL/GenBank/DDBJ databases">
        <authorList>
            <consortium name="ELIXIR-Norway"/>
            <consortium name="Elixir Norway"/>
        </authorList>
    </citation>
    <scope>NUCLEOTIDE SEQUENCE</scope>
</reference>
<gene>
    <name evidence="1" type="ORF">CSSPTR1EN2_LOCUS4108</name>
</gene>
<dbReference type="EMBL" id="OZ019903">
    <property type="protein sequence ID" value="CAK9197706.1"/>
    <property type="molecule type" value="Genomic_DNA"/>
</dbReference>
<dbReference type="InterPro" id="IPR029058">
    <property type="entry name" value="AB_hydrolase_fold"/>
</dbReference>